<evidence type="ECO:0000259" key="8">
    <source>
        <dbReference type="PROSITE" id="PS50048"/>
    </source>
</evidence>
<dbReference type="GO" id="GO:0005634">
    <property type="term" value="C:nucleus"/>
    <property type="evidence" value="ECO:0007669"/>
    <property type="project" value="TreeGrafter"/>
</dbReference>
<feature type="domain" description="Zn(2)-C6 fungal-type" evidence="8">
    <location>
        <begin position="47"/>
        <end position="77"/>
    </location>
</feature>
<dbReference type="SMART" id="SM00066">
    <property type="entry name" value="GAL4"/>
    <property type="match status" value="1"/>
</dbReference>
<dbReference type="PANTHER" id="PTHR31944">
    <property type="entry name" value="HEME-RESPONSIVE ZINC FINGER TRANSCRIPTION FACTOR HAP1"/>
    <property type="match status" value="1"/>
</dbReference>
<dbReference type="SMART" id="SM00906">
    <property type="entry name" value="Fungal_trans"/>
    <property type="match status" value="1"/>
</dbReference>
<dbReference type="CDD" id="cd00067">
    <property type="entry name" value="GAL4"/>
    <property type="match status" value="1"/>
</dbReference>
<feature type="region of interest" description="Disordered" evidence="7">
    <location>
        <begin position="205"/>
        <end position="233"/>
    </location>
</feature>
<proteinExistence type="predicted"/>
<dbReference type="GO" id="GO:0008270">
    <property type="term" value="F:zinc ion binding"/>
    <property type="evidence" value="ECO:0007669"/>
    <property type="project" value="InterPro"/>
</dbReference>
<feature type="non-terminal residue" evidence="9">
    <location>
        <position position="786"/>
    </location>
</feature>
<evidence type="ECO:0000256" key="7">
    <source>
        <dbReference type="SAM" id="MobiDB-lite"/>
    </source>
</evidence>
<dbReference type="Proteomes" id="UP001303889">
    <property type="component" value="Unassembled WGS sequence"/>
</dbReference>
<evidence type="ECO:0000313" key="10">
    <source>
        <dbReference type="Proteomes" id="UP001303889"/>
    </source>
</evidence>
<keyword evidence="10" id="KW-1185">Reference proteome</keyword>
<keyword evidence="1" id="KW-0479">Metal-binding</keyword>
<feature type="compositionally biased region" description="Pro residues" evidence="7">
    <location>
        <begin position="9"/>
        <end position="19"/>
    </location>
</feature>
<dbReference type="InterPro" id="IPR007219">
    <property type="entry name" value="XnlR_reg_dom"/>
</dbReference>
<sequence length="786" mass="84938">MAASDAAAPVPPTAPPAAPTTPSAASAPSPGTLKLAEPRRRNRPALSCIQCRSRKIRCDRNEPCASCMKSKIVNCTYEEARRPKPRLWRLSPAPSSAAARHHHSDHSPTSTDERAGSGPASASAFTFRDVALPAPLPTSNPSCSATGGPIPPGRTPEPLPATSPHPLPQSHYGDQGGGVLGPLGSTSALAERIRQLEQQLADALKRPDYGSPPSRSSAHATLSPDRARPSRPYGAASLINGDKLFPLAVSVAERVELDKASEAHFLLHECRALGRSIRSARAAAVSAPFEFGKTVPPQDTALQLVDAYFRTFETVYRILHRPTFWHAYKAYWESPDKADAAFVVQFQLCMAIGSCFQDDAVAVRRSAAQWIHEAQVWLVSPPEKALGGLAGVQAMCLLHLARETCGVGYDLAWVSAGSLLRTAMHLGLHRDPDNNAPISVFAAEIRRRLWATVLEIVLQSSLDAGAPPLFSPSDFDTRPPSNYDDDQLSPSAQFPPLPRPPSCFTQTTVQLALLRSFTVRLAIAHHVNHFSTPSSYDDTLKWNADLTAACRALSATFQPFYDPAGILPKRLSLFQLRLAEHLVHRFFLALNHPWLCAAHTNPAYYFARKMCVETALKLYRAFATGSPAGDSGTASPSDDFTRLSTCGGGAFREVPCLAVLTVAGELLWQVQEDRGFQHHGFHPTNANQERPGGETDGPGMGIASGVAPRQELTEAVRYSVWWAERRVRIGGETNVKGYLLFAALLGQAQAVVRGGGDGEVERAVMGCVGEELGRCRRLLEEVAGRE</sequence>
<dbReference type="PROSITE" id="PS00463">
    <property type="entry name" value="ZN2_CY6_FUNGAL_1"/>
    <property type="match status" value="1"/>
</dbReference>
<keyword evidence="4" id="KW-0238">DNA-binding</keyword>
<organism evidence="9 10">
    <name type="scientific">Staphylotrichum tortipilum</name>
    <dbReference type="NCBI Taxonomy" id="2831512"/>
    <lineage>
        <taxon>Eukaryota</taxon>
        <taxon>Fungi</taxon>
        <taxon>Dikarya</taxon>
        <taxon>Ascomycota</taxon>
        <taxon>Pezizomycotina</taxon>
        <taxon>Sordariomycetes</taxon>
        <taxon>Sordariomycetidae</taxon>
        <taxon>Sordariales</taxon>
        <taxon>Chaetomiaceae</taxon>
        <taxon>Staphylotrichum</taxon>
    </lineage>
</organism>
<feature type="region of interest" description="Disordered" evidence="7">
    <location>
        <begin position="136"/>
        <end position="184"/>
    </location>
</feature>
<name>A0AAN6MCD5_9PEZI</name>
<dbReference type="Pfam" id="PF04082">
    <property type="entry name" value="Fungal_trans"/>
    <property type="match status" value="1"/>
</dbReference>
<dbReference type="InterPro" id="IPR051430">
    <property type="entry name" value="Fungal_TF_Env_Response"/>
</dbReference>
<evidence type="ECO:0000256" key="5">
    <source>
        <dbReference type="ARBA" id="ARBA00023163"/>
    </source>
</evidence>
<reference evidence="9" key="2">
    <citation type="submission" date="2023-05" db="EMBL/GenBank/DDBJ databases">
        <authorList>
            <consortium name="Lawrence Berkeley National Laboratory"/>
            <person name="Steindorff A."/>
            <person name="Hensen N."/>
            <person name="Bonometti L."/>
            <person name="Westerberg I."/>
            <person name="Brannstrom I.O."/>
            <person name="Guillou S."/>
            <person name="Cros-Aarteil S."/>
            <person name="Calhoun S."/>
            <person name="Haridas S."/>
            <person name="Kuo A."/>
            <person name="Mondo S."/>
            <person name="Pangilinan J."/>
            <person name="Riley R."/>
            <person name="Labutti K."/>
            <person name="Andreopoulos B."/>
            <person name="Lipzen A."/>
            <person name="Chen C."/>
            <person name="Yanf M."/>
            <person name="Daum C."/>
            <person name="Ng V."/>
            <person name="Clum A."/>
            <person name="Ohm R."/>
            <person name="Martin F."/>
            <person name="Silar P."/>
            <person name="Natvig D."/>
            <person name="Lalanne C."/>
            <person name="Gautier V."/>
            <person name="Ament-Velasquez S.L."/>
            <person name="Kruys A."/>
            <person name="Hutchinson M.I."/>
            <person name="Powell A.J."/>
            <person name="Barry K."/>
            <person name="Miller A.N."/>
            <person name="Grigoriev I.V."/>
            <person name="Debuchy R."/>
            <person name="Gladieux P."/>
            <person name="Thoren M.H."/>
            <person name="Johannesson H."/>
        </authorList>
    </citation>
    <scope>NUCLEOTIDE SEQUENCE</scope>
    <source>
        <strain evidence="9">CBS 103.79</strain>
    </source>
</reference>
<dbReference type="PANTHER" id="PTHR31944:SF131">
    <property type="entry name" value="HEME-RESPONSIVE ZINC FINGER TRANSCRIPTION FACTOR HAP1"/>
    <property type="match status" value="1"/>
</dbReference>
<evidence type="ECO:0000256" key="3">
    <source>
        <dbReference type="ARBA" id="ARBA00023015"/>
    </source>
</evidence>
<dbReference type="GO" id="GO:0006351">
    <property type="term" value="P:DNA-templated transcription"/>
    <property type="evidence" value="ECO:0007669"/>
    <property type="project" value="InterPro"/>
</dbReference>
<comment type="caution">
    <text evidence="9">The sequence shown here is derived from an EMBL/GenBank/DDBJ whole genome shotgun (WGS) entry which is preliminary data.</text>
</comment>
<dbReference type="AlphaFoldDB" id="A0AAN6MCD5"/>
<protein>
    <submittedName>
        <fullName evidence="9">Fungal-specific transcription factor domain-containing protein</fullName>
    </submittedName>
</protein>
<dbReference type="InterPro" id="IPR036864">
    <property type="entry name" value="Zn2-C6_fun-type_DNA-bd_sf"/>
</dbReference>
<dbReference type="InterPro" id="IPR001138">
    <property type="entry name" value="Zn2Cys6_DnaBD"/>
</dbReference>
<keyword evidence="3" id="KW-0805">Transcription regulation</keyword>
<keyword evidence="5" id="KW-0804">Transcription</keyword>
<feature type="region of interest" description="Disordered" evidence="7">
    <location>
        <begin position="86"/>
        <end position="121"/>
    </location>
</feature>
<reference evidence="9" key="1">
    <citation type="journal article" date="2023" name="Mol. Phylogenet. Evol.">
        <title>Genome-scale phylogeny and comparative genomics of the fungal order Sordariales.</title>
        <authorList>
            <person name="Hensen N."/>
            <person name="Bonometti L."/>
            <person name="Westerberg I."/>
            <person name="Brannstrom I.O."/>
            <person name="Guillou S."/>
            <person name="Cros-Aarteil S."/>
            <person name="Calhoun S."/>
            <person name="Haridas S."/>
            <person name="Kuo A."/>
            <person name="Mondo S."/>
            <person name="Pangilinan J."/>
            <person name="Riley R."/>
            <person name="LaButti K."/>
            <person name="Andreopoulos B."/>
            <person name="Lipzen A."/>
            <person name="Chen C."/>
            <person name="Yan M."/>
            <person name="Daum C."/>
            <person name="Ng V."/>
            <person name="Clum A."/>
            <person name="Steindorff A."/>
            <person name="Ohm R.A."/>
            <person name="Martin F."/>
            <person name="Silar P."/>
            <person name="Natvig D.O."/>
            <person name="Lalanne C."/>
            <person name="Gautier V."/>
            <person name="Ament-Velasquez S.L."/>
            <person name="Kruys A."/>
            <person name="Hutchinson M.I."/>
            <person name="Powell A.J."/>
            <person name="Barry K."/>
            <person name="Miller A.N."/>
            <person name="Grigoriev I.V."/>
            <person name="Debuchy R."/>
            <person name="Gladieux P."/>
            <person name="Hiltunen Thoren M."/>
            <person name="Johannesson H."/>
        </authorList>
    </citation>
    <scope>NUCLEOTIDE SEQUENCE</scope>
    <source>
        <strain evidence="9">CBS 103.79</strain>
    </source>
</reference>
<dbReference type="Gene3D" id="4.10.240.10">
    <property type="entry name" value="Zn(2)-C6 fungal-type DNA-binding domain"/>
    <property type="match status" value="1"/>
</dbReference>
<feature type="compositionally biased region" description="Pro residues" evidence="7">
    <location>
        <begin position="149"/>
        <end position="167"/>
    </location>
</feature>
<dbReference type="SUPFAM" id="SSF57701">
    <property type="entry name" value="Zn2/Cys6 DNA-binding domain"/>
    <property type="match status" value="1"/>
</dbReference>
<keyword evidence="6" id="KW-0539">Nucleus</keyword>
<dbReference type="EMBL" id="MU856155">
    <property type="protein sequence ID" value="KAK3897476.1"/>
    <property type="molecule type" value="Genomic_DNA"/>
</dbReference>
<evidence type="ECO:0000256" key="6">
    <source>
        <dbReference type="ARBA" id="ARBA00023242"/>
    </source>
</evidence>
<gene>
    <name evidence="9" type="ORF">C8A05DRAFT_19772</name>
</gene>
<dbReference type="GO" id="GO:0001228">
    <property type="term" value="F:DNA-binding transcription activator activity, RNA polymerase II-specific"/>
    <property type="evidence" value="ECO:0007669"/>
    <property type="project" value="TreeGrafter"/>
</dbReference>
<keyword evidence="2" id="KW-0862">Zinc</keyword>
<feature type="compositionally biased region" description="Low complexity" evidence="7">
    <location>
        <begin position="20"/>
        <end position="30"/>
    </location>
</feature>
<dbReference type="PROSITE" id="PS50048">
    <property type="entry name" value="ZN2_CY6_FUNGAL_2"/>
    <property type="match status" value="1"/>
</dbReference>
<dbReference type="CDD" id="cd12148">
    <property type="entry name" value="fungal_TF_MHR"/>
    <property type="match status" value="1"/>
</dbReference>
<evidence type="ECO:0000256" key="1">
    <source>
        <dbReference type="ARBA" id="ARBA00022723"/>
    </source>
</evidence>
<feature type="region of interest" description="Disordered" evidence="7">
    <location>
        <begin position="1"/>
        <end position="44"/>
    </location>
</feature>
<dbReference type="Pfam" id="PF00172">
    <property type="entry name" value="Zn_clus"/>
    <property type="match status" value="1"/>
</dbReference>
<evidence type="ECO:0000256" key="2">
    <source>
        <dbReference type="ARBA" id="ARBA00022833"/>
    </source>
</evidence>
<dbReference type="GO" id="GO:0000978">
    <property type="term" value="F:RNA polymerase II cis-regulatory region sequence-specific DNA binding"/>
    <property type="evidence" value="ECO:0007669"/>
    <property type="project" value="TreeGrafter"/>
</dbReference>
<evidence type="ECO:0000256" key="4">
    <source>
        <dbReference type="ARBA" id="ARBA00023125"/>
    </source>
</evidence>
<feature type="region of interest" description="Disordered" evidence="7">
    <location>
        <begin position="469"/>
        <end position="499"/>
    </location>
</feature>
<feature type="region of interest" description="Disordered" evidence="7">
    <location>
        <begin position="678"/>
        <end position="698"/>
    </location>
</feature>
<evidence type="ECO:0000313" key="9">
    <source>
        <dbReference type="EMBL" id="KAK3897476.1"/>
    </source>
</evidence>
<accession>A0AAN6MCD5</accession>